<evidence type="ECO:0000256" key="6">
    <source>
        <dbReference type="ARBA" id="ARBA00047321"/>
    </source>
</evidence>
<dbReference type="InterPro" id="IPR036188">
    <property type="entry name" value="FAD/NAD-bd_sf"/>
</dbReference>
<accession>A0A2T6ATA3</accession>
<dbReference type="InterPro" id="IPR050281">
    <property type="entry name" value="Flavin_monoamine_oxidase"/>
</dbReference>
<dbReference type="OrthoDB" id="9790035at2"/>
<evidence type="ECO:0000259" key="7">
    <source>
        <dbReference type="Pfam" id="PF01593"/>
    </source>
</evidence>
<dbReference type="RefSeq" id="WP_108130097.1">
    <property type="nucleotide sequence ID" value="NZ_QBKP01000014.1"/>
</dbReference>
<evidence type="ECO:0000256" key="5">
    <source>
        <dbReference type="ARBA" id="ARBA00023070"/>
    </source>
</evidence>
<evidence type="ECO:0000256" key="4">
    <source>
        <dbReference type="ARBA" id="ARBA00017871"/>
    </source>
</evidence>
<dbReference type="Pfam" id="PF01593">
    <property type="entry name" value="Amino_oxidase"/>
    <property type="match status" value="2"/>
</dbReference>
<dbReference type="SUPFAM" id="SSF51905">
    <property type="entry name" value="FAD/NAD(P)-binding domain"/>
    <property type="match status" value="1"/>
</dbReference>
<dbReference type="AlphaFoldDB" id="A0A2T6ATA3"/>
<evidence type="ECO:0000256" key="3">
    <source>
        <dbReference type="ARBA" id="ARBA00012535"/>
    </source>
</evidence>
<evidence type="ECO:0000313" key="8">
    <source>
        <dbReference type="EMBL" id="PTX47047.1"/>
    </source>
</evidence>
<gene>
    <name evidence="8" type="ORF">C8N34_11467</name>
</gene>
<dbReference type="Proteomes" id="UP000244224">
    <property type="component" value="Unassembled WGS sequence"/>
</dbReference>
<comment type="caution">
    <text evidence="8">The sequence shown here is derived from an EMBL/GenBank/DDBJ whole genome shotgun (WGS) entry which is preliminary data.</text>
</comment>
<feature type="domain" description="Amine oxidase" evidence="7">
    <location>
        <begin position="131"/>
        <end position="407"/>
    </location>
</feature>
<evidence type="ECO:0000256" key="1">
    <source>
        <dbReference type="ARBA" id="ARBA00004814"/>
    </source>
</evidence>
<dbReference type="PANTHER" id="PTHR10742:SF410">
    <property type="entry name" value="LYSINE-SPECIFIC HISTONE DEMETHYLASE 2"/>
    <property type="match status" value="1"/>
</dbReference>
<comment type="pathway">
    <text evidence="1">Plant hormone metabolism; auxin biosynthesis.</text>
</comment>
<reference evidence="8 9" key="1">
    <citation type="submission" date="2018-04" db="EMBL/GenBank/DDBJ databases">
        <title>Genomic Encyclopedia of Archaeal and Bacterial Type Strains, Phase II (KMG-II): from individual species to whole genera.</title>
        <authorList>
            <person name="Goeker M."/>
        </authorList>
    </citation>
    <scope>NUCLEOTIDE SEQUENCE [LARGE SCALE GENOMIC DNA]</scope>
    <source>
        <strain evidence="8 9">DSM 21823</strain>
    </source>
</reference>
<dbReference type="InterPro" id="IPR002937">
    <property type="entry name" value="Amino_oxidase"/>
</dbReference>
<protein>
    <recommendedName>
        <fullName evidence="4">Tryptophan 2-monooxygenase</fullName>
        <ecNumber evidence="3">1.13.12.3</ecNumber>
    </recommendedName>
</protein>
<dbReference type="Gene3D" id="3.50.50.60">
    <property type="entry name" value="FAD/NAD(P)-binding domain"/>
    <property type="match status" value="1"/>
</dbReference>
<keyword evidence="9" id="KW-1185">Reference proteome</keyword>
<proteinExistence type="inferred from homology"/>
<dbReference type="GO" id="GO:0009851">
    <property type="term" value="P:auxin biosynthetic process"/>
    <property type="evidence" value="ECO:0007669"/>
    <property type="project" value="UniProtKB-KW"/>
</dbReference>
<dbReference type="SUPFAM" id="SSF54373">
    <property type="entry name" value="FAD-linked reductases, C-terminal domain"/>
    <property type="match status" value="1"/>
</dbReference>
<name>A0A2T6ATA3_9RHOB</name>
<sequence>MGGDVDVVIVGAGVAGLAAARALRTAGLSFTVMEAMGRIGGRAWTTTADFGVPFDVGCAWLHAADRNPFFPEAQAAGWTLYHHDMGLDHLYFGSRRASDDDLARMRAAERAMADCIAAHQGAEDRLSAVLADCHYLRASSTFAGPMDFGADDDEISIADFRAAADLDPNYFTREGFGALIHHWGADVPVWLRTPVRQIRWDGPGVEVETDRGTQRARAVIVTVSTGVLQFDGITFAPALPEAQQEAIFDLPMGLLTKIPVAVSGTRLGLAPFDDLLMERHARHDLYFLCFPFDLDQMVGFVGGDFAWEIEAAGAEAGVDFVCDRLADMFGSDVRRHIGRGAMTRWGGERWVRGAYAAARPGKAGARDVLRKSVGDRIWFAGEALAGAGLVQTAGGARLSGEAVAQAVAARLSVVV</sequence>
<dbReference type="EC" id="1.13.12.3" evidence="3"/>
<evidence type="ECO:0000313" key="9">
    <source>
        <dbReference type="Proteomes" id="UP000244224"/>
    </source>
</evidence>
<dbReference type="EMBL" id="QBKP01000014">
    <property type="protein sequence ID" value="PTX47047.1"/>
    <property type="molecule type" value="Genomic_DNA"/>
</dbReference>
<organism evidence="8 9">
    <name type="scientific">Gemmobacter caeni</name>
    <dbReference type="NCBI Taxonomy" id="589035"/>
    <lineage>
        <taxon>Bacteria</taxon>
        <taxon>Pseudomonadati</taxon>
        <taxon>Pseudomonadota</taxon>
        <taxon>Alphaproteobacteria</taxon>
        <taxon>Rhodobacterales</taxon>
        <taxon>Paracoccaceae</taxon>
        <taxon>Gemmobacter</taxon>
    </lineage>
</organism>
<evidence type="ECO:0000256" key="2">
    <source>
        <dbReference type="ARBA" id="ARBA00005833"/>
    </source>
</evidence>
<dbReference type="PANTHER" id="PTHR10742">
    <property type="entry name" value="FLAVIN MONOAMINE OXIDASE"/>
    <property type="match status" value="1"/>
</dbReference>
<comment type="catalytic activity">
    <reaction evidence="6">
        <text>L-tryptophan + O2 = indole-3-acetamide + CO2 + H2O</text>
        <dbReference type="Rhea" id="RHEA:16165"/>
        <dbReference type="ChEBI" id="CHEBI:15377"/>
        <dbReference type="ChEBI" id="CHEBI:15379"/>
        <dbReference type="ChEBI" id="CHEBI:16031"/>
        <dbReference type="ChEBI" id="CHEBI:16526"/>
        <dbReference type="ChEBI" id="CHEBI:57912"/>
        <dbReference type="EC" id="1.13.12.3"/>
    </reaction>
</comment>
<comment type="similarity">
    <text evidence="2">Belongs to the tryptophan 2-monooxygenase family.</text>
</comment>
<keyword evidence="5" id="KW-0073">Auxin biosynthesis</keyword>
<dbReference type="GO" id="GO:0050361">
    <property type="term" value="F:tryptophan 2-monooxygenase activity"/>
    <property type="evidence" value="ECO:0007669"/>
    <property type="project" value="UniProtKB-EC"/>
</dbReference>
<feature type="domain" description="Amine oxidase" evidence="7">
    <location>
        <begin position="14"/>
        <end position="112"/>
    </location>
</feature>